<name>A0ABT5F3E9_9BACT</name>
<reference evidence="2 3" key="1">
    <citation type="submission" date="2022-11" db="EMBL/GenBank/DDBJ databases">
        <title>Minimal conservation of predation-associated metabolite biosynthetic gene clusters underscores biosynthetic potential of Myxococcota including descriptions for ten novel species: Archangium lansinium sp. nov., Myxococcus landrumus sp. nov., Nannocystis bai.</title>
        <authorList>
            <person name="Ahearne A."/>
            <person name="Stevens C."/>
            <person name="Dowd S."/>
        </authorList>
    </citation>
    <scope>NUCLEOTIDE SEQUENCE [LARGE SCALE GENOMIC DNA]</scope>
    <source>
        <strain evidence="2 3">RJM3</strain>
    </source>
</reference>
<evidence type="ECO:0000259" key="1">
    <source>
        <dbReference type="Pfam" id="PF13460"/>
    </source>
</evidence>
<keyword evidence="3" id="KW-1185">Reference proteome</keyword>
<dbReference type="Gene3D" id="3.40.50.720">
    <property type="entry name" value="NAD(P)-binding Rossmann-like Domain"/>
    <property type="match status" value="1"/>
</dbReference>
<dbReference type="Pfam" id="PF13460">
    <property type="entry name" value="NAD_binding_10"/>
    <property type="match status" value="1"/>
</dbReference>
<dbReference type="SUPFAM" id="SSF51735">
    <property type="entry name" value="NAD(P)-binding Rossmann-fold domains"/>
    <property type="match status" value="1"/>
</dbReference>
<dbReference type="InterPro" id="IPR036291">
    <property type="entry name" value="NAD(P)-bd_dom_sf"/>
</dbReference>
<dbReference type="EMBL" id="JAQNDO010000001">
    <property type="protein sequence ID" value="MDC0747933.1"/>
    <property type="molecule type" value="Genomic_DNA"/>
</dbReference>
<gene>
    <name evidence="2" type="ORF">POL67_41770</name>
</gene>
<proteinExistence type="predicted"/>
<organism evidence="2 3">
    <name type="scientific">Polyangium mundeleinium</name>
    <dbReference type="NCBI Taxonomy" id="2995306"/>
    <lineage>
        <taxon>Bacteria</taxon>
        <taxon>Pseudomonadati</taxon>
        <taxon>Myxococcota</taxon>
        <taxon>Polyangia</taxon>
        <taxon>Polyangiales</taxon>
        <taxon>Polyangiaceae</taxon>
        <taxon>Polyangium</taxon>
    </lineage>
</organism>
<dbReference type="Proteomes" id="UP001221411">
    <property type="component" value="Unassembled WGS sequence"/>
</dbReference>
<feature type="domain" description="NAD(P)-binding" evidence="1">
    <location>
        <begin position="7"/>
        <end position="121"/>
    </location>
</feature>
<comment type="caution">
    <text evidence="2">The sequence shown here is derived from an EMBL/GenBank/DDBJ whole genome shotgun (WGS) entry which is preliminary data.</text>
</comment>
<evidence type="ECO:0000313" key="2">
    <source>
        <dbReference type="EMBL" id="MDC0747933.1"/>
    </source>
</evidence>
<dbReference type="PANTHER" id="PTHR14097:SF8">
    <property type="entry name" value="NAD(P)-BINDING DOMAIN-CONTAINING PROTEIN"/>
    <property type="match status" value="1"/>
</dbReference>
<sequence>MKVLLFGATGMVGQGVLRECLLDPDVESVLVVVRSATGQKHEKLREILHEDFTNFSAIEGQLAGYDACFFCLGVSASGMKEADYHHITYDFTMAAAETLVRVSPGMTFIYVSGGGTDSTERGPWMWARVKGKTENALLRLPFKASYMFRPGYIQPRHGIVSKTRLYRIGYAIMGPLFPVWRRIAPKYMITTEDVGRAMLQVARHGADRRVLENHELGAFSQAYSRPAS</sequence>
<accession>A0ABT5F3E9</accession>
<dbReference type="RefSeq" id="WP_271926663.1">
    <property type="nucleotide sequence ID" value="NZ_JAQNDO010000001.1"/>
</dbReference>
<protein>
    <submittedName>
        <fullName evidence="2">NAD(P)H-binding protein</fullName>
    </submittedName>
</protein>
<evidence type="ECO:0000313" key="3">
    <source>
        <dbReference type="Proteomes" id="UP001221411"/>
    </source>
</evidence>
<dbReference type="PANTHER" id="PTHR14097">
    <property type="entry name" value="OXIDOREDUCTASE HTATIP2"/>
    <property type="match status" value="1"/>
</dbReference>
<dbReference type="InterPro" id="IPR016040">
    <property type="entry name" value="NAD(P)-bd_dom"/>
</dbReference>